<dbReference type="AlphaFoldDB" id="A0A0A0IE21"/>
<organism evidence="5 6">
    <name type="scientific">Clostridium botulinum C/D str. DC5</name>
    <dbReference type="NCBI Taxonomy" id="1443128"/>
    <lineage>
        <taxon>Bacteria</taxon>
        <taxon>Bacillati</taxon>
        <taxon>Bacillota</taxon>
        <taxon>Clostridia</taxon>
        <taxon>Eubacteriales</taxon>
        <taxon>Clostridiaceae</taxon>
        <taxon>Clostridium</taxon>
    </lineage>
</organism>
<dbReference type="GO" id="GO:0016787">
    <property type="term" value="F:hydrolase activity"/>
    <property type="evidence" value="ECO:0007669"/>
    <property type="project" value="UniProtKB-KW"/>
</dbReference>
<proteinExistence type="predicted"/>
<feature type="domain" description="Carboxyltransferase" evidence="4">
    <location>
        <begin position="24"/>
        <end position="321"/>
    </location>
</feature>
<dbReference type="Pfam" id="PF02626">
    <property type="entry name" value="CT_A_B"/>
    <property type="match status" value="1"/>
</dbReference>
<keyword evidence="1" id="KW-0547">Nucleotide-binding</keyword>
<dbReference type="Gene3D" id="2.40.100.10">
    <property type="entry name" value="Cyclophilin-like"/>
    <property type="match status" value="1"/>
</dbReference>
<protein>
    <submittedName>
        <fullName evidence="5">KipI antagonist</fullName>
    </submittedName>
</protein>
<evidence type="ECO:0000256" key="3">
    <source>
        <dbReference type="ARBA" id="ARBA00022840"/>
    </source>
</evidence>
<evidence type="ECO:0000259" key="4">
    <source>
        <dbReference type="SMART" id="SM00797"/>
    </source>
</evidence>
<accession>A0A0A0IE21</accession>
<dbReference type="EMBL" id="JDRY01000047">
    <property type="protein sequence ID" value="KGM98718.1"/>
    <property type="molecule type" value="Genomic_DNA"/>
</dbReference>
<name>A0A0A0IE21_CLOBO</name>
<keyword evidence="3" id="KW-0067">ATP-binding</keyword>
<dbReference type="InterPro" id="IPR052708">
    <property type="entry name" value="PxpC"/>
</dbReference>
<reference evidence="5 6" key="1">
    <citation type="submission" date="2014-01" db="EMBL/GenBank/DDBJ databases">
        <title>Plasmidome dynamics in the species complex Clostridium novyi sensu lato converts strains of independent lineages into distinctly different pathogens.</title>
        <authorList>
            <person name="Skarin H."/>
            <person name="Segerman B."/>
        </authorList>
    </citation>
    <scope>NUCLEOTIDE SEQUENCE [LARGE SCALE GENOMIC DNA]</scope>
    <source>
        <strain evidence="5 6">DC5</strain>
    </source>
</reference>
<dbReference type="SUPFAM" id="SSF50891">
    <property type="entry name" value="Cyclophilin-like"/>
    <property type="match status" value="1"/>
</dbReference>
<dbReference type="PANTHER" id="PTHR43309:SF5">
    <property type="entry name" value="5-OXOPROLINASE SUBUNIT C"/>
    <property type="match status" value="1"/>
</dbReference>
<evidence type="ECO:0000313" key="5">
    <source>
        <dbReference type="EMBL" id="KGM98718.1"/>
    </source>
</evidence>
<dbReference type="InterPro" id="IPR029000">
    <property type="entry name" value="Cyclophilin-like_dom_sf"/>
</dbReference>
<evidence type="ECO:0000256" key="1">
    <source>
        <dbReference type="ARBA" id="ARBA00022741"/>
    </source>
</evidence>
<keyword evidence="2" id="KW-0378">Hydrolase</keyword>
<dbReference type="NCBIfam" id="TIGR00724">
    <property type="entry name" value="urea_amlyse_rel"/>
    <property type="match status" value="1"/>
</dbReference>
<dbReference type="Proteomes" id="UP000030014">
    <property type="component" value="Unassembled WGS sequence"/>
</dbReference>
<comment type="caution">
    <text evidence="5">The sequence shown here is derived from an EMBL/GenBank/DDBJ whole genome shotgun (WGS) entry which is preliminary data.</text>
</comment>
<sequence>MGIIIKSPGLLTTIQDNGRYGFRKYGVIVSGAMDEVALRVGNVLVGNNEQDAAIEVTLMGPEVQINENTVISICGGNLSPKINNCPIPMWRPIYVKAGSILSFGKCIFGTRCYISFAGSINIEDIMGSKSTYLRAEIGGYNGRKLIKNDELILNKPSYHSVKIIKSLSSQVNSNGFSYPKWSVSNSIIPKYNLNSTLRVVKGEEFNYFNDESKNAFLQEKFLITPQSDRMGYRIKGSELKLKSPLEMISNAVALGTIQVPPDGNPIVLLADRQTTGGYPKIGEIITIDIPCIAQLKPGDNVSFKEISLEKAQKLYIKREKDIQALKTSLLLKF</sequence>
<evidence type="ECO:0000313" key="6">
    <source>
        <dbReference type="Proteomes" id="UP000030014"/>
    </source>
</evidence>
<dbReference type="RefSeq" id="WP_039257058.1">
    <property type="nucleotide sequence ID" value="NZ_JDRY01000047.1"/>
</dbReference>
<evidence type="ECO:0000256" key="2">
    <source>
        <dbReference type="ARBA" id="ARBA00022801"/>
    </source>
</evidence>
<dbReference type="GO" id="GO:0005524">
    <property type="term" value="F:ATP binding"/>
    <property type="evidence" value="ECO:0007669"/>
    <property type="project" value="UniProtKB-KW"/>
</dbReference>
<dbReference type="PANTHER" id="PTHR43309">
    <property type="entry name" value="5-OXOPROLINASE SUBUNIT C"/>
    <property type="match status" value="1"/>
</dbReference>
<gene>
    <name evidence="5" type="ORF">Z955_10630</name>
</gene>
<dbReference type="InterPro" id="IPR003778">
    <property type="entry name" value="CT_A_B"/>
</dbReference>
<dbReference type="SMART" id="SM00797">
    <property type="entry name" value="AHS2"/>
    <property type="match status" value="1"/>
</dbReference>